<dbReference type="RefSeq" id="WP_177323937.1">
    <property type="nucleotide sequence ID" value="NZ_FONR01000001.1"/>
</dbReference>
<evidence type="ECO:0000313" key="2">
    <source>
        <dbReference type="Proteomes" id="UP000181942"/>
    </source>
</evidence>
<evidence type="ECO:0000313" key="1">
    <source>
        <dbReference type="EMBL" id="SFE44122.1"/>
    </source>
</evidence>
<dbReference type="AlphaFoldDB" id="A0A1I2AJN2"/>
<dbReference type="EMBL" id="FONR01000001">
    <property type="protein sequence ID" value="SFE44122.1"/>
    <property type="molecule type" value="Genomic_DNA"/>
</dbReference>
<name>A0A1I2AJN2_9ACTN</name>
<reference evidence="1 2" key="1">
    <citation type="submission" date="2016-10" db="EMBL/GenBank/DDBJ databases">
        <authorList>
            <person name="de Groot N.N."/>
        </authorList>
    </citation>
    <scope>NUCLEOTIDE SEQUENCE [LARGE SCALE GENOMIC DNA]</scope>
    <source>
        <strain evidence="1 2">OK461</strain>
    </source>
</reference>
<protein>
    <submittedName>
        <fullName evidence="1">Uncharacterized protein</fullName>
    </submittedName>
</protein>
<proteinExistence type="predicted"/>
<sequence>MADVINRIFFAGLDLAGALSHATDKGVAQRVQAGMDKLDRAIGSIQSAALDRLLS</sequence>
<accession>A0A1I2AJN2</accession>
<gene>
    <name evidence="1" type="ORF">SAMN02787118_101717</name>
</gene>
<dbReference type="Proteomes" id="UP000181942">
    <property type="component" value="Unassembled WGS sequence"/>
</dbReference>
<organism evidence="1 2">
    <name type="scientific">Streptomyces mirabilis</name>
    <dbReference type="NCBI Taxonomy" id="68239"/>
    <lineage>
        <taxon>Bacteria</taxon>
        <taxon>Bacillati</taxon>
        <taxon>Actinomycetota</taxon>
        <taxon>Actinomycetes</taxon>
        <taxon>Kitasatosporales</taxon>
        <taxon>Streptomycetaceae</taxon>
        <taxon>Streptomyces</taxon>
    </lineage>
</organism>